<proteinExistence type="predicted"/>
<feature type="compositionally biased region" description="Gly residues" evidence="1">
    <location>
        <begin position="42"/>
        <end position="51"/>
    </location>
</feature>
<keyword evidence="3" id="KW-1185">Reference proteome</keyword>
<comment type="caution">
    <text evidence="2">The sequence shown here is derived from an EMBL/GenBank/DDBJ whole genome shotgun (WGS) entry which is preliminary data.</text>
</comment>
<sequence length="51" mass="5396">MTAATRPREEDSKVTLVPTATHLVGEGACPFPSTPTPRDSRGGLGGFTDFY</sequence>
<reference evidence="2 3" key="1">
    <citation type="submission" date="2019-06" db="EMBL/GenBank/DDBJ databases">
        <title>Genomic Encyclopedia of Archaeal and Bacterial Type Strains, Phase II (KMG-II): from individual species to whole genera.</title>
        <authorList>
            <person name="Goeker M."/>
        </authorList>
    </citation>
    <scope>NUCLEOTIDE SEQUENCE [LARGE SCALE GENOMIC DNA]</scope>
    <source>
        <strain evidence="2 3">DSM 18423</strain>
    </source>
</reference>
<organism evidence="2 3">
    <name type="scientific">Roseinatronobacter monicus</name>
    <dbReference type="NCBI Taxonomy" id="393481"/>
    <lineage>
        <taxon>Bacteria</taxon>
        <taxon>Pseudomonadati</taxon>
        <taxon>Pseudomonadota</taxon>
        <taxon>Alphaproteobacteria</taxon>
        <taxon>Rhodobacterales</taxon>
        <taxon>Paracoccaceae</taxon>
        <taxon>Roseinatronobacter</taxon>
    </lineage>
</organism>
<name>A0A543KEY9_9RHOB</name>
<gene>
    <name evidence="2" type="ORF">BD293_2285</name>
</gene>
<dbReference type="EMBL" id="VFPT01000001">
    <property type="protein sequence ID" value="TQM93641.1"/>
    <property type="molecule type" value="Genomic_DNA"/>
</dbReference>
<dbReference type="Proteomes" id="UP000320582">
    <property type="component" value="Unassembled WGS sequence"/>
</dbReference>
<feature type="region of interest" description="Disordered" evidence="1">
    <location>
        <begin position="25"/>
        <end position="51"/>
    </location>
</feature>
<evidence type="ECO:0000313" key="2">
    <source>
        <dbReference type="EMBL" id="TQM93641.1"/>
    </source>
</evidence>
<dbReference type="AlphaFoldDB" id="A0A543KEY9"/>
<protein>
    <submittedName>
        <fullName evidence="2">Uncharacterized protein</fullName>
    </submittedName>
</protein>
<evidence type="ECO:0000313" key="3">
    <source>
        <dbReference type="Proteomes" id="UP000320582"/>
    </source>
</evidence>
<evidence type="ECO:0000256" key="1">
    <source>
        <dbReference type="SAM" id="MobiDB-lite"/>
    </source>
</evidence>
<accession>A0A543KEY9</accession>